<feature type="transmembrane region" description="Helical" evidence="2">
    <location>
        <begin position="71"/>
        <end position="92"/>
    </location>
</feature>
<reference evidence="3 4" key="1">
    <citation type="journal article" date="2016" name="Fungal Biol.">
        <title>The genome of Xylona heveae provides a window into fungal endophytism.</title>
        <authorList>
            <person name="Gazis R."/>
            <person name="Kuo A."/>
            <person name="Riley R."/>
            <person name="LaButti K."/>
            <person name="Lipzen A."/>
            <person name="Lin J."/>
            <person name="Amirebrahimi M."/>
            <person name="Hesse C.N."/>
            <person name="Spatafora J.W."/>
            <person name="Henrissat B."/>
            <person name="Hainaut M."/>
            <person name="Grigoriev I.V."/>
            <person name="Hibbett D.S."/>
        </authorList>
    </citation>
    <scope>NUCLEOTIDE SEQUENCE [LARGE SCALE GENOMIC DNA]</scope>
    <source>
        <strain evidence="3 4">TC161</strain>
    </source>
</reference>
<dbReference type="STRING" id="1328760.A0A165JD76"/>
<evidence type="ECO:0000256" key="2">
    <source>
        <dbReference type="SAM" id="Phobius"/>
    </source>
</evidence>
<dbReference type="OMA" id="CFALGIM"/>
<evidence type="ECO:0008006" key="5">
    <source>
        <dbReference type="Google" id="ProtNLM"/>
    </source>
</evidence>
<feature type="transmembrane region" description="Helical" evidence="2">
    <location>
        <begin position="42"/>
        <end position="64"/>
    </location>
</feature>
<keyword evidence="2" id="KW-0812">Transmembrane</keyword>
<feature type="compositionally biased region" description="Basic residues" evidence="1">
    <location>
        <begin position="200"/>
        <end position="211"/>
    </location>
</feature>
<evidence type="ECO:0000256" key="1">
    <source>
        <dbReference type="SAM" id="MobiDB-lite"/>
    </source>
</evidence>
<proteinExistence type="predicted"/>
<protein>
    <recommendedName>
        <fullName evidence="5">MARVEL domain-containing protein</fullName>
    </recommendedName>
</protein>
<keyword evidence="2" id="KW-1133">Transmembrane helix</keyword>
<feature type="transmembrane region" description="Helical" evidence="2">
    <location>
        <begin position="12"/>
        <end position="30"/>
    </location>
</feature>
<dbReference type="AlphaFoldDB" id="A0A165JD76"/>
<evidence type="ECO:0000313" key="4">
    <source>
        <dbReference type="Proteomes" id="UP000076632"/>
    </source>
</evidence>
<dbReference type="OrthoDB" id="4918558at2759"/>
<feature type="transmembrane region" description="Helical" evidence="2">
    <location>
        <begin position="135"/>
        <end position="161"/>
    </location>
</feature>
<dbReference type="EMBL" id="KV407454">
    <property type="protein sequence ID" value="KZF26081.1"/>
    <property type="molecule type" value="Genomic_DNA"/>
</dbReference>
<keyword evidence="4" id="KW-1185">Reference proteome</keyword>
<feature type="compositionally biased region" description="Basic residues" evidence="1">
    <location>
        <begin position="178"/>
        <end position="188"/>
    </location>
</feature>
<accession>A0A165JD76</accession>
<name>A0A165JD76_XYLHT</name>
<evidence type="ECO:0000313" key="3">
    <source>
        <dbReference type="EMBL" id="KZF26081.1"/>
    </source>
</evidence>
<keyword evidence="2" id="KW-0472">Membrane</keyword>
<dbReference type="Proteomes" id="UP000076632">
    <property type="component" value="Unassembled WGS sequence"/>
</dbReference>
<sequence>MLRGLVFTFWRLLEIITLIPTLGMLAWFVHGFVASNQLTPDYILVLFIASVLATAWAIATLFAYHRASHSPFFVSIIDLGFVGTFIAGVYLLRGVTHVSCHSWTSGPLYFSLGPFGYYGRQSGNSWSFHINKSCAMLKACFAFGIMNCIFFFVTALIALLFHDNNRAREEVVVKRERVSRHGHRRSHSRSNYGAYPDRRSSHRSTRRQYYV</sequence>
<dbReference type="InParanoid" id="A0A165JD76"/>
<organism evidence="3 4">
    <name type="scientific">Xylona heveae (strain CBS 132557 / TC161)</name>
    <dbReference type="NCBI Taxonomy" id="1328760"/>
    <lineage>
        <taxon>Eukaryota</taxon>
        <taxon>Fungi</taxon>
        <taxon>Dikarya</taxon>
        <taxon>Ascomycota</taxon>
        <taxon>Pezizomycotina</taxon>
        <taxon>Xylonomycetes</taxon>
        <taxon>Xylonales</taxon>
        <taxon>Xylonaceae</taxon>
        <taxon>Xylona</taxon>
    </lineage>
</organism>
<feature type="region of interest" description="Disordered" evidence="1">
    <location>
        <begin position="178"/>
        <end position="211"/>
    </location>
</feature>
<dbReference type="GeneID" id="28895834"/>
<gene>
    <name evidence="3" type="ORF">L228DRAFT_235194</name>
</gene>
<dbReference type="RefSeq" id="XP_018191636.1">
    <property type="nucleotide sequence ID" value="XM_018330697.1"/>
</dbReference>